<feature type="transmembrane region" description="Helical" evidence="2">
    <location>
        <begin position="88"/>
        <end position="108"/>
    </location>
</feature>
<dbReference type="Proteomes" id="UP001165580">
    <property type="component" value="Unassembled WGS sequence"/>
</dbReference>
<keyword evidence="2" id="KW-1133">Transmembrane helix</keyword>
<feature type="transmembrane region" description="Helical" evidence="2">
    <location>
        <begin position="546"/>
        <end position="568"/>
    </location>
</feature>
<keyword evidence="5" id="KW-1185">Reference proteome</keyword>
<evidence type="ECO:0000256" key="2">
    <source>
        <dbReference type="SAM" id="Phobius"/>
    </source>
</evidence>
<name>A0ABT2GGX6_9MICO</name>
<feature type="region of interest" description="Disordered" evidence="1">
    <location>
        <begin position="1"/>
        <end position="53"/>
    </location>
</feature>
<feature type="region of interest" description="Disordered" evidence="1">
    <location>
        <begin position="438"/>
        <end position="469"/>
    </location>
</feature>
<gene>
    <name evidence="4" type="ORF">NVV95_13110</name>
</gene>
<evidence type="ECO:0000256" key="1">
    <source>
        <dbReference type="SAM" id="MobiDB-lite"/>
    </source>
</evidence>
<evidence type="ECO:0000313" key="4">
    <source>
        <dbReference type="EMBL" id="MCS5715483.1"/>
    </source>
</evidence>
<evidence type="ECO:0000313" key="5">
    <source>
        <dbReference type="Proteomes" id="UP001165580"/>
    </source>
</evidence>
<feature type="transmembrane region" description="Helical" evidence="2">
    <location>
        <begin position="1022"/>
        <end position="1040"/>
    </location>
</feature>
<organism evidence="4 5">
    <name type="scientific">Herbiconiux gentiana</name>
    <dbReference type="NCBI Taxonomy" id="2970912"/>
    <lineage>
        <taxon>Bacteria</taxon>
        <taxon>Bacillati</taxon>
        <taxon>Actinomycetota</taxon>
        <taxon>Actinomycetes</taxon>
        <taxon>Micrococcales</taxon>
        <taxon>Microbacteriaceae</taxon>
        <taxon>Herbiconiux</taxon>
    </lineage>
</organism>
<feature type="transmembrane region" description="Helical" evidence="2">
    <location>
        <begin position="1052"/>
        <end position="1070"/>
    </location>
</feature>
<proteinExistence type="predicted"/>
<dbReference type="RefSeq" id="WP_259486999.1">
    <property type="nucleotide sequence ID" value="NZ_JANTEZ010000005.1"/>
</dbReference>
<feature type="transmembrane region" description="Helical" evidence="2">
    <location>
        <begin position="978"/>
        <end position="1001"/>
    </location>
</feature>
<feature type="compositionally biased region" description="Basic residues" evidence="1">
    <location>
        <begin position="443"/>
        <end position="454"/>
    </location>
</feature>
<feature type="compositionally biased region" description="Low complexity" evidence="1">
    <location>
        <begin position="892"/>
        <end position="913"/>
    </location>
</feature>
<dbReference type="EMBL" id="JANTEZ010000005">
    <property type="protein sequence ID" value="MCS5715483.1"/>
    <property type="molecule type" value="Genomic_DNA"/>
</dbReference>
<feature type="transmembrane region" description="Helical" evidence="2">
    <location>
        <begin position="362"/>
        <end position="387"/>
    </location>
</feature>
<comment type="caution">
    <text evidence="4">The sequence shown here is derived from an EMBL/GenBank/DDBJ whole genome shotgun (WGS) entry which is preliminary data.</text>
</comment>
<dbReference type="Pfam" id="PF09972">
    <property type="entry name" value="DUF2207"/>
    <property type="match status" value="1"/>
</dbReference>
<feature type="transmembrane region" description="Helical" evidence="2">
    <location>
        <begin position="514"/>
        <end position="534"/>
    </location>
</feature>
<feature type="region of interest" description="Disordered" evidence="1">
    <location>
        <begin position="868"/>
        <end position="923"/>
    </location>
</feature>
<keyword evidence="2" id="KW-0472">Membrane</keyword>
<accession>A0ABT2GGX6</accession>
<dbReference type="InterPro" id="IPR018702">
    <property type="entry name" value="DUF2207"/>
</dbReference>
<feature type="domain" description="DUF2207" evidence="3">
    <location>
        <begin position="132"/>
        <end position="296"/>
    </location>
</feature>
<evidence type="ECO:0000259" key="3">
    <source>
        <dbReference type="Pfam" id="PF09972"/>
    </source>
</evidence>
<keyword evidence="2" id="KW-0812">Transmembrane</keyword>
<feature type="transmembrane region" description="Helical" evidence="2">
    <location>
        <begin position="650"/>
        <end position="670"/>
    </location>
</feature>
<feature type="compositionally biased region" description="Low complexity" evidence="1">
    <location>
        <begin position="1"/>
        <end position="13"/>
    </location>
</feature>
<sequence>MSRGPAHGWAPGPGDDGGGDISDDSGGNAASGTSDPTTGQPDPTALPDDRVPDAPPQHTALWVVLSRWLLGAEAWLRSHGGTRLRNGIRAFWALVAIAGLVLLFGPIINEPLSLDDITGSAETATDTWIARDFDVDYTVERGDDGRLTAHVEETITAFFPDGVEESGIRRVLATQYQGHALEPSVLTTTVDGVAVEARRSETTDQLALDLAPPADGTNDGARDEQVLTGDHVFVITYELHDLAYLTTRADATNTAADDDPDTTPVDLLEWDVFGPDWRQALAGLDVSVTLPDDVDAQLVQQPRGTLAWLLVGGGEWLTPEEGPQPGTTSYGFTNDQNMPPYAQARFRMIFDGGTFTMPPPTLLFWLQVYGPLAPLAILLVTLLLALAARAVAWSDARGRPWFVAQYDPPKGVSVRMAAQILRAPAALELAEALESARSAPRSATKKRRWGRRGAKASVPGAPSAARQQRLREASRVAARTGRLGDRPRALSRYLSASERAEQVHAGIRRIPRGFVRDLFIAAPLALTVVQWGLVRQLSHQTVLAVVWWPVAFVLLSSLVALVVLALALTSRPLTRRGALLKQHLRGIGVYAERTRMLARGPLREDALAYAVLQSPPREAGRSVVALIDQELGEDSSRGWRSRSFLGAGRIGVRMLALLMVAGAIASVALLPTPFPRSFDYASYSADVPGATFTSVQSFDAVAELTCADDGTARLAVTERLDVTFDDDGSQVPQFAQQWPSGFAGQDLDLTVSEVRVDGASTPFRTRPDGDSLLLVTQLTEVLSGAHEVEVDYTLGSAAVAAQAVSSSGEAVGTVVDAVRWAALLDGWKYDSNWDDDPGLDPLRIELRMPTALAAEALDGGWITRDTDVYDEPSQWPEDVVPFGTVGEDDDAAPSTDSASSTDSAPSSDAASSTEFAPSTDSVSEADGIRSTVLELRRDGDAGWPWELTNSDLGARLDFPAGTFTGPDPDALAATRNVGVLPVAVVAVLGGLSLLLGLVGLSRRRRHLESLTTPGLARDLTRWLAPALGIAAIILFIWATIDMPADRSEFTPLALAALAGAAGITLAIIATRRAGARPASTRG</sequence>
<protein>
    <submittedName>
        <fullName evidence="4">DUF2207 domain-containing protein</fullName>
    </submittedName>
</protein>
<reference evidence="4" key="1">
    <citation type="submission" date="2022-08" db="EMBL/GenBank/DDBJ databases">
        <authorList>
            <person name="Deng Y."/>
            <person name="Han X.-F."/>
            <person name="Zhang Y.-Q."/>
        </authorList>
    </citation>
    <scope>NUCLEOTIDE SEQUENCE</scope>
    <source>
        <strain evidence="4">CPCC 205716</strain>
    </source>
</reference>
<feature type="compositionally biased region" description="Low complexity" evidence="1">
    <location>
        <begin position="24"/>
        <end position="35"/>
    </location>
</feature>